<evidence type="ECO:0000256" key="5">
    <source>
        <dbReference type="ARBA" id="ARBA00022727"/>
    </source>
</evidence>
<dbReference type="STRING" id="626940.BHW43_01445"/>
<sequence>MRGFFITFEGIDGAGKTTQQHLAAQALREQGYDVLESREPGGTQLAEKVRALVLDPELPLTTATQTLLYLAARSEHVDKLLRPALEAGKIIICDRFSDSTLVYQGLAQGKAPEEIAQLRRLGSFATGGLEPDLTLVFDADPAKLLARRQQRGVQDRYEQQGLEFQQRLRAGFLQLAEAEPQRLQVIDALGSQQEVTAKVLQAISRVISGEK</sequence>
<name>A0A1Q6RB46_9FIRM</name>
<evidence type="ECO:0000259" key="12">
    <source>
        <dbReference type="Pfam" id="PF02223"/>
    </source>
</evidence>
<dbReference type="InterPro" id="IPR018095">
    <property type="entry name" value="Thymidylate_kin_CS"/>
</dbReference>
<dbReference type="GO" id="GO:0005829">
    <property type="term" value="C:cytosol"/>
    <property type="evidence" value="ECO:0007669"/>
    <property type="project" value="TreeGrafter"/>
</dbReference>
<dbReference type="PANTHER" id="PTHR10344">
    <property type="entry name" value="THYMIDYLATE KINASE"/>
    <property type="match status" value="1"/>
</dbReference>
<dbReference type="GO" id="GO:0004798">
    <property type="term" value="F:dTMP kinase activity"/>
    <property type="evidence" value="ECO:0007669"/>
    <property type="project" value="UniProtKB-UniRule"/>
</dbReference>
<dbReference type="GO" id="GO:0006227">
    <property type="term" value="P:dUDP biosynthetic process"/>
    <property type="evidence" value="ECO:0007669"/>
    <property type="project" value="TreeGrafter"/>
</dbReference>
<keyword evidence="5 11" id="KW-0545">Nucleotide biosynthesis</keyword>
<evidence type="ECO:0000256" key="9">
    <source>
        <dbReference type="ARBA" id="ARBA00048743"/>
    </source>
</evidence>
<reference evidence="13 14" key="1">
    <citation type="journal article" date="2016" name="Nat. Biotechnol.">
        <title>Measurement of bacterial replication rates in microbial communities.</title>
        <authorList>
            <person name="Brown C.T."/>
            <person name="Olm M.R."/>
            <person name="Thomas B.C."/>
            <person name="Banfield J.F."/>
        </authorList>
    </citation>
    <scope>NUCLEOTIDE SEQUENCE [LARGE SCALE GENOMIC DNA]</scope>
    <source>
        <strain evidence="13">46_33</strain>
    </source>
</reference>
<dbReference type="EMBL" id="MNTG01000001">
    <property type="protein sequence ID" value="OLA39575.1"/>
    <property type="molecule type" value="Genomic_DNA"/>
</dbReference>
<keyword evidence="4 11" id="KW-0808">Transferase</keyword>
<dbReference type="InterPro" id="IPR018094">
    <property type="entry name" value="Thymidylate_kinase"/>
</dbReference>
<evidence type="ECO:0000256" key="2">
    <source>
        <dbReference type="ARBA" id="ARBA00012980"/>
    </source>
</evidence>
<dbReference type="HAMAP" id="MF_00165">
    <property type="entry name" value="Thymidylate_kinase"/>
    <property type="match status" value="1"/>
</dbReference>
<dbReference type="PROSITE" id="PS01331">
    <property type="entry name" value="THYMIDYLATE_KINASE"/>
    <property type="match status" value="1"/>
</dbReference>
<comment type="caution">
    <text evidence="13">The sequence shown here is derived from an EMBL/GenBank/DDBJ whole genome shotgun (WGS) entry which is preliminary data.</text>
</comment>
<evidence type="ECO:0000313" key="14">
    <source>
        <dbReference type="Proteomes" id="UP000186777"/>
    </source>
</evidence>
<comment type="similarity">
    <text evidence="1 11">Belongs to the thymidylate kinase family.</text>
</comment>
<keyword evidence="8 11" id="KW-0067">ATP-binding</keyword>
<keyword evidence="7 11" id="KW-0418">Kinase</keyword>
<dbReference type="GO" id="GO:0006233">
    <property type="term" value="P:dTDP biosynthetic process"/>
    <property type="evidence" value="ECO:0007669"/>
    <property type="project" value="InterPro"/>
</dbReference>
<evidence type="ECO:0000256" key="8">
    <source>
        <dbReference type="ARBA" id="ARBA00022840"/>
    </source>
</evidence>
<comment type="catalytic activity">
    <reaction evidence="9 11">
        <text>dTMP + ATP = dTDP + ADP</text>
        <dbReference type="Rhea" id="RHEA:13517"/>
        <dbReference type="ChEBI" id="CHEBI:30616"/>
        <dbReference type="ChEBI" id="CHEBI:58369"/>
        <dbReference type="ChEBI" id="CHEBI:63528"/>
        <dbReference type="ChEBI" id="CHEBI:456216"/>
        <dbReference type="EC" id="2.7.4.9"/>
    </reaction>
</comment>
<evidence type="ECO:0000256" key="10">
    <source>
        <dbReference type="ARBA" id="ARBA00057735"/>
    </source>
</evidence>
<dbReference type="NCBIfam" id="TIGR00041">
    <property type="entry name" value="DTMP_kinase"/>
    <property type="match status" value="1"/>
</dbReference>
<dbReference type="CDD" id="cd01672">
    <property type="entry name" value="TMPK"/>
    <property type="match status" value="1"/>
</dbReference>
<evidence type="ECO:0000256" key="4">
    <source>
        <dbReference type="ARBA" id="ARBA00022679"/>
    </source>
</evidence>
<dbReference type="InterPro" id="IPR027417">
    <property type="entry name" value="P-loop_NTPase"/>
</dbReference>
<evidence type="ECO:0000256" key="3">
    <source>
        <dbReference type="ARBA" id="ARBA00017144"/>
    </source>
</evidence>
<dbReference type="Proteomes" id="UP000186777">
    <property type="component" value="Unassembled WGS sequence"/>
</dbReference>
<dbReference type="AlphaFoldDB" id="A0A1Q6RB46"/>
<dbReference type="Gene3D" id="3.40.50.300">
    <property type="entry name" value="P-loop containing nucleotide triphosphate hydrolases"/>
    <property type="match status" value="1"/>
</dbReference>
<feature type="binding site" evidence="11">
    <location>
        <begin position="10"/>
        <end position="17"/>
    </location>
    <ligand>
        <name>ATP</name>
        <dbReference type="ChEBI" id="CHEBI:30616"/>
    </ligand>
</feature>
<dbReference type="GO" id="GO:0006235">
    <property type="term" value="P:dTTP biosynthetic process"/>
    <property type="evidence" value="ECO:0007669"/>
    <property type="project" value="UniProtKB-UniRule"/>
</dbReference>
<feature type="domain" description="Thymidylate kinase-like" evidence="12">
    <location>
        <begin position="8"/>
        <end position="198"/>
    </location>
</feature>
<dbReference type="InterPro" id="IPR039430">
    <property type="entry name" value="Thymidylate_kin-like_dom"/>
</dbReference>
<protein>
    <recommendedName>
        <fullName evidence="3 11">Thymidylate kinase</fullName>
        <ecNumber evidence="2 11">2.7.4.9</ecNumber>
    </recommendedName>
    <alternativeName>
        <fullName evidence="11">dTMP kinase</fullName>
    </alternativeName>
</protein>
<dbReference type="Pfam" id="PF02223">
    <property type="entry name" value="Thymidylate_kin"/>
    <property type="match status" value="1"/>
</dbReference>
<evidence type="ECO:0000256" key="1">
    <source>
        <dbReference type="ARBA" id="ARBA00009776"/>
    </source>
</evidence>
<proteinExistence type="inferred from homology"/>
<dbReference type="GO" id="GO:0005524">
    <property type="term" value="F:ATP binding"/>
    <property type="evidence" value="ECO:0007669"/>
    <property type="project" value="UniProtKB-UniRule"/>
</dbReference>
<comment type="function">
    <text evidence="10 11">Phosphorylation of dTMP to form dTDP in both de novo and salvage pathways of dTTP synthesis.</text>
</comment>
<dbReference type="FunFam" id="3.40.50.300:FF:000225">
    <property type="entry name" value="Thymidylate kinase"/>
    <property type="match status" value="1"/>
</dbReference>
<evidence type="ECO:0000313" key="13">
    <source>
        <dbReference type="EMBL" id="OLA39575.1"/>
    </source>
</evidence>
<evidence type="ECO:0000256" key="11">
    <source>
        <dbReference type="HAMAP-Rule" id="MF_00165"/>
    </source>
</evidence>
<accession>A0A1Q6RB46</accession>
<dbReference type="PANTHER" id="PTHR10344:SF4">
    <property type="entry name" value="UMP-CMP KINASE 2, MITOCHONDRIAL"/>
    <property type="match status" value="1"/>
</dbReference>
<gene>
    <name evidence="11" type="primary">tmk</name>
    <name evidence="13" type="ORF">BHW43_01445</name>
</gene>
<dbReference type="EC" id="2.7.4.9" evidence="2 11"/>
<evidence type="ECO:0000256" key="7">
    <source>
        <dbReference type="ARBA" id="ARBA00022777"/>
    </source>
</evidence>
<keyword evidence="6 11" id="KW-0547">Nucleotide-binding</keyword>
<organism evidence="13 14">
    <name type="scientific">Phascolarctobacterium succinatutens</name>
    <dbReference type="NCBI Taxonomy" id="626940"/>
    <lineage>
        <taxon>Bacteria</taxon>
        <taxon>Bacillati</taxon>
        <taxon>Bacillota</taxon>
        <taxon>Negativicutes</taxon>
        <taxon>Acidaminococcales</taxon>
        <taxon>Acidaminococcaceae</taxon>
        <taxon>Phascolarctobacterium</taxon>
    </lineage>
</organism>
<dbReference type="SUPFAM" id="SSF52540">
    <property type="entry name" value="P-loop containing nucleoside triphosphate hydrolases"/>
    <property type="match status" value="1"/>
</dbReference>
<evidence type="ECO:0000256" key="6">
    <source>
        <dbReference type="ARBA" id="ARBA00022741"/>
    </source>
</evidence>
<dbReference type="RefSeq" id="WP_329996069.1">
    <property type="nucleotide sequence ID" value="NZ_DAWEFR010000006.1"/>
</dbReference>